<dbReference type="EMBL" id="BPVZ01000317">
    <property type="protein sequence ID" value="GKV49751.1"/>
    <property type="molecule type" value="Genomic_DNA"/>
</dbReference>
<reference evidence="1 2" key="1">
    <citation type="journal article" date="2021" name="Commun. Biol.">
        <title>The genome of Shorea leprosula (Dipterocarpaceae) highlights the ecological relevance of drought in aseasonal tropical rainforests.</title>
        <authorList>
            <person name="Ng K.K.S."/>
            <person name="Kobayashi M.J."/>
            <person name="Fawcett J.A."/>
            <person name="Hatakeyama M."/>
            <person name="Paape T."/>
            <person name="Ng C.H."/>
            <person name="Ang C.C."/>
            <person name="Tnah L.H."/>
            <person name="Lee C.T."/>
            <person name="Nishiyama T."/>
            <person name="Sese J."/>
            <person name="O'Brien M.J."/>
            <person name="Copetti D."/>
            <person name="Mohd Noor M.I."/>
            <person name="Ong R.C."/>
            <person name="Putra M."/>
            <person name="Sireger I.Z."/>
            <person name="Indrioko S."/>
            <person name="Kosugi Y."/>
            <person name="Izuno A."/>
            <person name="Isagi Y."/>
            <person name="Lee S.L."/>
            <person name="Shimizu K.K."/>
        </authorList>
    </citation>
    <scope>NUCLEOTIDE SEQUENCE [LARGE SCALE GENOMIC DNA]</scope>
    <source>
        <strain evidence="1">214</strain>
    </source>
</reference>
<keyword evidence="2" id="KW-1185">Reference proteome</keyword>
<accession>A0AAV5MLT8</accession>
<gene>
    <name evidence="1" type="ORF">SLEP1_g56485</name>
</gene>
<evidence type="ECO:0000313" key="2">
    <source>
        <dbReference type="Proteomes" id="UP001054252"/>
    </source>
</evidence>
<proteinExistence type="predicted"/>
<organism evidence="1 2">
    <name type="scientific">Rubroshorea leprosula</name>
    <dbReference type="NCBI Taxonomy" id="152421"/>
    <lineage>
        <taxon>Eukaryota</taxon>
        <taxon>Viridiplantae</taxon>
        <taxon>Streptophyta</taxon>
        <taxon>Embryophyta</taxon>
        <taxon>Tracheophyta</taxon>
        <taxon>Spermatophyta</taxon>
        <taxon>Magnoliopsida</taxon>
        <taxon>eudicotyledons</taxon>
        <taxon>Gunneridae</taxon>
        <taxon>Pentapetalae</taxon>
        <taxon>rosids</taxon>
        <taxon>malvids</taxon>
        <taxon>Malvales</taxon>
        <taxon>Dipterocarpaceae</taxon>
        <taxon>Rubroshorea</taxon>
    </lineage>
</organism>
<dbReference type="AlphaFoldDB" id="A0AAV5MLT8"/>
<sequence>MLEPPGFSAAQACWSRPVLPPPMTLLGLSAFVSLFDLATAGLDLCRGVLEISHHPLWSRLKGVPWLDRSTIGCLSDFTSLPPLHRVYSALLL</sequence>
<protein>
    <recommendedName>
        <fullName evidence="3">Secreted protein</fullName>
    </recommendedName>
</protein>
<name>A0AAV5MLT8_9ROSI</name>
<evidence type="ECO:0000313" key="1">
    <source>
        <dbReference type="EMBL" id="GKV49751.1"/>
    </source>
</evidence>
<dbReference type="Proteomes" id="UP001054252">
    <property type="component" value="Unassembled WGS sequence"/>
</dbReference>
<evidence type="ECO:0008006" key="3">
    <source>
        <dbReference type="Google" id="ProtNLM"/>
    </source>
</evidence>
<comment type="caution">
    <text evidence="1">The sequence shown here is derived from an EMBL/GenBank/DDBJ whole genome shotgun (WGS) entry which is preliminary data.</text>
</comment>